<evidence type="ECO:0000313" key="2">
    <source>
        <dbReference type="Proteomes" id="UP000284842"/>
    </source>
</evidence>
<organism evidence="1 2">
    <name type="scientific">Panaeolus cyanescens</name>
    <dbReference type="NCBI Taxonomy" id="181874"/>
    <lineage>
        <taxon>Eukaryota</taxon>
        <taxon>Fungi</taxon>
        <taxon>Dikarya</taxon>
        <taxon>Basidiomycota</taxon>
        <taxon>Agaricomycotina</taxon>
        <taxon>Agaricomycetes</taxon>
        <taxon>Agaricomycetidae</taxon>
        <taxon>Agaricales</taxon>
        <taxon>Agaricineae</taxon>
        <taxon>Galeropsidaceae</taxon>
        <taxon>Panaeolus</taxon>
    </lineage>
</organism>
<evidence type="ECO:0008006" key="3">
    <source>
        <dbReference type="Google" id="ProtNLM"/>
    </source>
</evidence>
<dbReference type="EMBL" id="NHTK01005819">
    <property type="protein sequence ID" value="PPQ73412.1"/>
    <property type="molecule type" value="Genomic_DNA"/>
</dbReference>
<sequence>MPMQSTSRVPYELMLEIIALLSKDRGTLFKLLFLHPSYKAHIEQILYRNMTDWIHLPSHQGFLNTVRNNTRLASYVHRYAFIEDEDNLGPLKRFGDESIRSYWENVVLAVDNMSNLKEFMIYLSFIDDELFPASGLLSALQPKNIEVFKWDTVRWTDHMAPFIASQPSLINLWIKIPPTYLDAFRDAIKRDKPSLPNLRKISSSWGVCQTLVEGNRSVRSLVCYARLGPLGDGSTHFLKSMNNITSLVLTTCTPNNTIPIILRGVALTCPHLICLEFPVDRVRVSPSHHPNPLGFVNLEDHVQPVAHGQLIFPRLEYLIMSTVSVYEAEGTTVKSIASAYFSSHVWLKGIYSGARLNLHRSIAFLPKHDSGSYRPKNALDNKSTYRCWKRGATALPGLGVESSDLHMEGLVFVDHSIFDDLPQMLMARRRTQEDT</sequence>
<protein>
    <recommendedName>
        <fullName evidence="3">F-box domain-containing protein</fullName>
    </recommendedName>
</protein>
<comment type="caution">
    <text evidence="1">The sequence shown here is derived from an EMBL/GenBank/DDBJ whole genome shotgun (WGS) entry which is preliminary data.</text>
</comment>
<accession>A0A409W4J0</accession>
<gene>
    <name evidence="1" type="ORF">CVT24_008506</name>
</gene>
<dbReference type="InParanoid" id="A0A409W4J0"/>
<dbReference type="Proteomes" id="UP000284842">
    <property type="component" value="Unassembled WGS sequence"/>
</dbReference>
<dbReference type="OrthoDB" id="10558932at2759"/>
<keyword evidence="2" id="KW-1185">Reference proteome</keyword>
<reference evidence="1 2" key="1">
    <citation type="journal article" date="2018" name="Evol. Lett.">
        <title>Horizontal gene cluster transfer increased hallucinogenic mushroom diversity.</title>
        <authorList>
            <person name="Reynolds H.T."/>
            <person name="Vijayakumar V."/>
            <person name="Gluck-Thaler E."/>
            <person name="Korotkin H.B."/>
            <person name="Matheny P.B."/>
            <person name="Slot J.C."/>
        </authorList>
    </citation>
    <scope>NUCLEOTIDE SEQUENCE [LARGE SCALE GENOMIC DNA]</scope>
    <source>
        <strain evidence="1 2">2629</strain>
    </source>
</reference>
<proteinExistence type="predicted"/>
<name>A0A409W4J0_9AGAR</name>
<evidence type="ECO:0000313" key="1">
    <source>
        <dbReference type="EMBL" id="PPQ73412.1"/>
    </source>
</evidence>
<dbReference type="AlphaFoldDB" id="A0A409W4J0"/>